<dbReference type="KEGG" id="dvi:6633402"/>
<dbReference type="AlphaFoldDB" id="B4M7D1"/>
<proteinExistence type="predicted"/>
<evidence type="ECO:0000256" key="1">
    <source>
        <dbReference type="SAM" id="MobiDB-lite"/>
    </source>
</evidence>
<dbReference type="STRING" id="7244.B4M7D1"/>
<feature type="compositionally biased region" description="Low complexity" evidence="1">
    <location>
        <begin position="400"/>
        <end position="409"/>
    </location>
</feature>
<feature type="region of interest" description="Disordered" evidence="1">
    <location>
        <begin position="58"/>
        <end position="177"/>
    </location>
</feature>
<feature type="compositionally biased region" description="Low complexity" evidence="1">
    <location>
        <begin position="72"/>
        <end position="82"/>
    </location>
</feature>
<feature type="region of interest" description="Disordered" evidence="1">
    <location>
        <begin position="1"/>
        <end position="21"/>
    </location>
</feature>
<accession>B4M7D1</accession>
<feature type="compositionally biased region" description="Basic residues" evidence="1">
    <location>
        <begin position="94"/>
        <end position="104"/>
    </location>
</feature>
<name>B4M7D1_DROVI</name>
<dbReference type="FunCoup" id="B4M7D1">
    <property type="interactions" value="563"/>
</dbReference>
<reference evidence="2 3" key="1">
    <citation type="journal article" date="2007" name="Nature">
        <title>Evolution of genes and genomes on the Drosophila phylogeny.</title>
        <authorList>
            <consortium name="Drosophila 12 Genomes Consortium"/>
            <person name="Clark A.G."/>
            <person name="Eisen M.B."/>
            <person name="Smith D.R."/>
            <person name="Bergman C.M."/>
            <person name="Oliver B."/>
            <person name="Markow T.A."/>
            <person name="Kaufman T.C."/>
            <person name="Kellis M."/>
            <person name="Gelbart W."/>
            <person name="Iyer V.N."/>
            <person name="Pollard D.A."/>
            <person name="Sackton T.B."/>
            <person name="Larracuente A.M."/>
            <person name="Singh N.D."/>
            <person name="Abad J.P."/>
            <person name="Abt D.N."/>
            <person name="Adryan B."/>
            <person name="Aguade M."/>
            <person name="Akashi H."/>
            <person name="Anderson W.W."/>
            <person name="Aquadro C.F."/>
            <person name="Ardell D.H."/>
            <person name="Arguello R."/>
            <person name="Artieri C.G."/>
            <person name="Barbash D.A."/>
            <person name="Barker D."/>
            <person name="Barsanti P."/>
            <person name="Batterham P."/>
            <person name="Batzoglou S."/>
            <person name="Begun D."/>
            <person name="Bhutkar A."/>
            <person name="Blanco E."/>
            <person name="Bosak S.A."/>
            <person name="Bradley R.K."/>
            <person name="Brand A.D."/>
            <person name="Brent M.R."/>
            <person name="Brooks A.N."/>
            <person name="Brown R.H."/>
            <person name="Butlin R.K."/>
            <person name="Caggese C."/>
            <person name="Calvi B.R."/>
            <person name="Bernardo de Carvalho A."/>
            <person name="Caspi A."/>
            <person name="Castrezana S."/>
            <person name="Celniker S.E."/>
            <person name="Chang J.L."/>
            <person name="Chapple C."/>
            <person name="Chatterji S."/>
            <person name="Chinwalla A."/>
            <person name="Civetta A."/>
            <person name="Clifton S.W."/>
            <person name="Comeron J.M."/>
            <person name="Costello J.C."/>
            <person name="Coyne J.A."/>
            <person name="Daub J."/>
            <person name="David R.G."/>
            <person name="Delcher A.L."/>
            <person name="Delehaunty K."/>
            <person name="Do C.B."/>
            <person name="Ebling H."/>
            <person name="Edwards K."/>
            <person name="Eickbush T."/>
            <person name="Evans J.D."/>
            <person name="Filipski A."/>
            <person name="Findeiss S."/>
            <person name="Freyhult E."/>
            <person name="Fulton L."/>
            <person name="Fulton R."/>
            <person name="Garcia A.C."/>
            <person name="Gardiner A."/>
            <person name="Garfield D.A."/>
            <person name="Garvin B.E."/>
            <person name="Gibson G."/>
            <person name="Gilbert D."/>
            <person name="Gnerre S."/>
            <person name="Godfrey J."/>
            <person name="Good R."/>
            <person name="Gotea V."/>
            <person name="Gravely B."/>
            <person name="Greenberg A.J."/>
            <person name="Griffiths-Jones S."/>
            <person name="Gross S."/>
            <person name="Guigo R."/>
            <person name="Gustafson E.A."/>
            <person name="Haerty W."/>
            <person name="Hahn M.W."/>
            <person name="Halligan D.L."/>
            <person name="Halpern A.L."/>
            <person name="Halter G.M."/>
            <person name="Han M.V."/>
            <person name="Heger A."/>
            <person name="Hillier L."/>
            <person name="Hinrichs A.S."/>
            <person name="Holmes I."/>
            <person name="Hoskins R.A."/>
            <person name="Hubisz M.J."/>
            <person name="Hultmark D."/>
            <person name="Huntley M.A."/>
            <person name="Jaffe D.B."/>
            <person name="Jagadeeshan S."/>
            <person name="Jeck W.R."/>
            <person name="Johnson J."/>
            <person name="Jones C.D."/>
            <person name="Jordan W.C."/>
            <person name="Karpen G.H."/>
            <person name="Kataoka E."/>
            <person name="Keightley P.D."/>
            <person name="Kheradpour P."/>
            <person name="Kirkness E.F."/>
            <person name="Koerich L.B."/>
            <person name="Kristiansen K."/>
            <person name="Kudrna D."/>
            <person name="Kulathinal R.J."/>
            <person name="Kumar S."/>
            <person name="Kwok R."/>
            <person name="Lander E."/>
            <person name="Langley C.H."/>
            <person name="Lapoint R."/>
            <person name="Lazzaro B.P."/>
            <person name="Lee S.J."/>
            <person name="Levesque L."/>
            <person name="Li R."/>
            <person name="Lin C.F."/>
            <person name="Lin M.F."/>
            <person name="Lindblad-Toh K."/>
            <person name="Llopart A."/>
            <person name="Long M."/>
            <person name="Low L."/>
            <person name="Lozovsky E."/>
            <person name="Lu J."/>
            <person name="Luo M."/>
            <person name="Machado C.A."/>
            <person name="Makalowski W."/>
            <person name="Marzo M."/>
            <person name="Matsuda M."/>
            <person name="Matzkin L."/>
            <person name="McAllister B."/>
            <person name="McBride C.S."/>
            <person name="McKernan B."/>
            <person name="McKernan K."/>
            <person name="Mendez-Lago M."/>
            <person name="Minx P."/>
            <person name="Mollenhauer M.U."/>
            <person name="Montooth K."/>
            <person name="Mount S.M."/>
            <person name="Mu X."/>
            <person name="Myers E."/>
            <person name="Negre B."/>
            <person name="Newfeld S."/>
            <person name="Nielsen R."/>
            <person name="Noor M.A."/>
            <person name="O'Grady P."/>
            <person name="Pachter L."/>
            <person name="Papaceit M."/>
            <person name="Parisi M.J."/>
            <person name="Parisi M."/>
            <person name="Parts L."/>
            <person name="Pedersen J.S."/>
            <person name="Pesole G."/>
            <person name="Phillippy A.M."/>
            <person name="Ponting C.P."/>
            <person name="Pop M."/>
            <person name="Porcelli D."/>
            <person name="Powell J.R."/>
            <person name="Prohaska S."/>
            <person name="Pruitt K."/>
            <person name="Puig M."/>
            <person name="Quesneville H."/>
            <person name="Ram K.R."/>
            <person name="Rand D."/>
            <person name="Rasmussen M.D."/>
            <person name="Reed L.K."/>
            <person name="Reenan R."/>
            <person name="Reily A."/>
            <person name="Remington K.A."/>
            <person name="Rieger T.T."/>
            <person name="Ritchie M.G."/>
            <person name="Robin C."/>
            <person name="Rogers Y.H."/>
            <person name="Rohde C."/>
            <person name="Rozas J."/>
            <person name="Rubenfield M.J."/>
            <person name="Ruiz A."/>
            <person name="Russo S."/>
            <person name="Salzberg S.L."/>
            <person name="Sanchez-Gracia A."/>
            <person name="Saranga D.J."/>
            <person name="Sato H."/>
            <person name="Schaeffer S.W."/>
            <person name="Schatz M.C."/>
            <person name="Schlenke T."/>
            <person name="Schwartz R."/>
            <person name="Segarra C."/>
            <person name="Singh R.S."/>
            <person name="Sirot L."/>
            <person name="Sirota M."/>
            <person name="Sisneros N.B."/>
            <person name="Smith C.D."/>
            <person name="Smith T.F."/>
            <person name="Spieth J."/>
            <person name="Stage D.E."/>
            <person name="Stark A."/>
            <person name="Stephan W."/>
            <person name="Strausberg R.L."/>
            <person name="Strempel S."/>
            <person name="Sturgill D."/>
            <person name="Sutton G."/>
            <person name="Sutton G.G."/>
            <person name="Tao W."/>
            <person name="Teichmann S."/>
            <person name="Tobari Y.N."/>
            <person name="Tomimura Y."/>
            <person name="Tsolas J.M."/>
            <person name="Valente V.L."/>
            <person name="Venter E."/>
            <person name="Venter J.C."/>
            <person name="Vicario S."/>
            <person name="Vieira F.G."/>
            <person name="Vilella A.J."/>
            <person name="Villasante A."/>
            <person name="Walenz B."/>
            <person name="Wang J."/>
            <person name="Wasserman M."/>
            <person name="Watts T."/>
            <person name="Wilson D."/>
            <person name="Wilson R.K."/>
            <person name="Wing R.A."/>
            <person name="Wolfner M.F."/>
            <person name="Wong A."/>
            <person name="Wong G.K."/>
            <person name="Wu C.I."/>
            <person name="Wu G."/>
            <person name="Yamamoto D."/>
            <person name="Yang H.P."/>
            <person name="Yang S.P."/>
            <person name="Yorke J.A."/>
            <person name="Yoshida K."/>
            <person name="Zdobnov E."/>
            <person name="Zhang P."/>
            <person name="Zhang Y."/>
            <person name="Zimin A.V."/>
            <person name="Baldwin J."/>
            <person name="Abdouelleil A."/>
            <person name="Abdulkadir J."/>
            <person name="Abebe A."/>
            <person name="Abera B."/>
            <person name="Abreu J."/>
            <person name="Acer S.C."/>
            <person name="Aftuck L."/>
            <person name="Alexander A."/>
            <person name="An P."/>
            <person name="Anderson E."/>
            <person name="Anderson S."/>
            <person name="Arachi H."/>
            <person name="Azer M."/>
            <person name="Bachantsang P."/>
            <person name="Barry A."/>
            <person name="Bayul T."/>
            <person name="Berlin A."/>
            <person name="Bessette D."/>
            <person name="Bloom T."/>
            <person name="Blye J."/>
            <person name="Boguslavskiy L."/>
            <person name="Bonnet C."/>
            <person name="Boukhgalter B."/>
            <person name="Bourzgui I."/>
            <person name="Brown A."/>
            <person name="Cahill P."/>
            <person name="Channer S."/>
            <person name="Cheshatsang Y."/>
            <person name="Chuda L."/>
            <person name="Citroen M."/>
            <person name="Collymore A."/>
            <person name="Cooke P."/>
            <person name="Costello M."/>
            <person name="D'Aco K."/>
            <person name="Daza R."/>
            <person name="De Haan G."/>
            <person name="DeGray S."/>
            <person name="DeMaso C."/>
            <person name="Dhargay N."/>
            <person name="Dooley K."/>
            <person name="Dooley E."/>
            <person name="Doricent M."/>
            <person name="Dorje P."/>
            <person name="Dorjee K."/>
            <person name="Dupes A."/>
            <person name="Elong R."/>
            <person name="Falk J."/>
            <person name="Farina A."/>
            <person name="Faro S."/>
            <person name="Ferguson D."/>
            <person name="Fisher S."/>
            <person name="Foley C.D."/>
            <person name="Franke A."/>
            <person name="Friedrich D."/>
            <person name="Gadbois L."/>
            <person name="Gearin G."/>
            <person name="Gearin C.R."/>
            <person name="Giannoukos G."/>
            <person name="Goode T."/>
            <person name="Graham J."/>
            <person name="Grandbois E."/>
            <person name="Grewal S."/>
            <person name="Gyaltsen K."/>
            <person name="Hafez N."/>
            <person name="Hagos B."/>
            <person name="Hall J."/>
            <person name="Henson C."/>
            <person name="Hollinger A."/>
            <person name="Honan T."/>
            <person name="Huard M.D."/>
            <person name="Hughes L."/>
            <person name="Hurhula B."/>
            <person name="Husby M.E."/>
            <person name="Kamat A."/>
            <person name="Kanga B."/>
            <person name="Kashin S."/>
            <person name="Khazanovich D."/>
            <person name="Kisner P."/>
            <person name="Lance K."/>
            <person name="Lara M."/>
            <person name="Lee W."/>
            <person name="Lennon N."/>
            <person name="Letendre F."/>
            <person name="LeVine R."/>
            <person name="Lipovsky A."/>
            <person name="Liu X."/>
            <person name="Liu J."/>
            <person name="Liu S."/>
            <person name="Lokyitsang T."/>
            <person name="Lokyitsang Y."/>
            <person name="Lubonja R."/>
            <person name="Lui A."/>
            <person name="MacDonald P."/>
            <person name="Magnisalis V."/>
            <person name="Maru K."/>
            <person name="Matthews C."/>
            <person name="McCusker W."/>
            <person name="McDonough S."/>
            <person name="Mehta T."/>
            <person name="Meldrim J."/>
            <person name="Meneus L."/>
            <person name="Mihai O."/>
            <person name="Mihalev A."/>
            <person name="Mihova T."/>
            <person name="Mittelman R."/>
            <person name="Mlenga V."/>
            <person name="Montmayeur A."/>
            <person name="Mulrain L."/>
            <person name="Navidi A."/>
            <person name="Naylor J."/>
            <person name="Negash T."/>
            <person name="Nguyen T."/>
            <person name="Nguyen N."/>
            <person name="Nicol R."/>
            <person name="Norbu C."/>
            <person name="Norbu N."/>
            <person name="Novod N."/>
            <person name="O'Neill B."/>
            <person name="Osman S."/>
            <person name="Markiewicz E."/>
            <person name="Oyono O.L."/>
            <person name="Patti C."/>
            <person name="Phunkhang P."/>
            <person name="Pierre F."/>
            <person name="Priest M."/>
            <person name="Raghuraman S."/>
            <person name="Rege F."/>
            <person name="Reyes R."/>
            <person name="Rise C."/>
            <person name="Rogov P."/>
            <person name="Ross K."/>
            <person name="Ryan E."/>
            <person name="Settipalli S."/>
            <person name="Shea T."/>
            <person name="Sherpa N."/>
            <person name="Shi L."/>
            <person name="Shih D."/>
            <person name="Sparrow T."/>
            <person name="Spaulding J."/>
            <person name="Stalker J."/>
            <person name="Stange-Thomann N."/>
            <person name="Stavropoulos S."/>
            <person name="Stone C."/>
            <person name="Strader C."/>
            <person name="Tesfaye S."/>
            <person name="Thomson T."/>
            <person name="Thoulutsang Y."/>
            <person name="Thoulutsang D."/>
            <person name="Topham K."/>
            <person name="Topping I."/>
            <person name="Tsamla T."/>
            <person name="Vassiliev H."/>
            <person name="Vo A."/>
            <person name="Wangchuk T."/>
            <person name="Wangdi T."/>
            <person name="Weiand M."/>
            <person name="Wilkinson J."/>
            <person name="Wilson A."/>
            <person name="Yadav S."/>
            <person name="Young G."/>
            <person name="Yu Q."/>
            <person name="Zembek L."/>
            <person name="Zhong D."/>
            <person name="Zimmer A."/>
            <person name="Zwirko Z."/>
            <person name="Jaffe D.B."/>
            <person name="Alvarez P."/>
            <person name="Brockman W."/>
            <person name="Butler J."/>
            <person name="Chin C."/>
            <person name="Gnerre S."/>
            <person name="Grabherr M."/>
            <person name="Kleber M."/>
            <person name="Mauceli E."/>
            <person name="MacCallum I."/>
        </authorList>
    </citation>
    <scope>NUCLEOTIDE SEQUENCE [LARGE SCALE GENOMIC DNA]</scope>
    <source>
        <strain evidence="3">Tucson 15010-1051.87</strain>
    </source>
</reference>
<feature type="compositionally biased region" description="Low complexity" evidence="1">
    <location>
        <begin position="105"/>
        <end position="119"/>
    </location>
</feature>
<dbReference type="eggNOG" id="ENOG502SZ5I">
    <property type="taxonomic scope" value="Eukaryota"/>
</dbReference>
<protein>
    <recommendedName>
        <fullName evidence="4">DNA-binding protein K10</fullName>
    </recommendedName>
</protein>
<feature type="compositionally biased region" description="Polar residues" evidence="1">
    <location>
        <begin position="12"/>
        <end position="21"/>
    </location>
</feature>
<dbReference type="InParanoid" id="B4M7D1"/>
<feature type="compositionally biased region" description="Polar residues" evidence="1">
    <location>
        <begin position="160"/>
        <end position="176"/>
    </location>
</feature>
<gene>
    <name evidence="2" type="primary">Dvir\GJ16969</name>
    <name evidence="2" type="ORF">Dvir_GJ16969</name>
</gene>
<dbReference type="EMBL" id="CH940653">
    <property type="protein sequence ID" value="EDW62698.2"/>
    <property type="molecule type" value="Genomic_DNA"/>
</dbReference>
<feature type="region of interest" description="Disordered" evidence="1">
    <location>
        <begin position="391"/>
        <end position="452"/>
    </location>
</feature>
<organism evidence="2 3">
    <name type="scientific">Drosophila virilis</name>
    <name type="common">Fruit fly</name>
    <dbReference type="NCBI Taxonomy" id="7244"/>
    <lineage>
        <taxon>Eukaryota</taxon>
        <taxon>Metazoa</taxon>
        <taxon>Ecdysozoa</taxon>
        <taxon>Arthropoda</taxon>
        <taxon>Hexapoda</taxon>
        <taxon>Insecta</taxon>
        <taxon>Pterygota</taxon>
        <taxon>Neoptera</taxon>
        <taxon>Endopterygota</taxon>
        <taxon>Diptera</taxon>
        <taxon>Brachycera</taxon>
        <taxon>Muscomorpha</taxon>
        <taxon>Ephydroidea</taxon>
        <taxon>Drosophilidae</taxon>
        <taxon>Drosophila</taxon>
    </lineage>
</organism>
<evidence type="ECO:0000313" key="2">
    <source>
        <dbReference type="EMBL" id="EDW62698.2"/>
    </source>
</evidence>
<keyword evidence="3" id="KW-1185">Reference proteome</keyword>
<feature type="compositionally biased region" description="Low complexity" evidence="1">
    <location>
        <begin position="420"/>
        <end position="435"/>
    </location>
</feature>
<evidence type="ECO:0000313" key="3">
    <source>
        <dbReference type="Proteomes" id="UP000008792"/>
    </source>
</evidence>
<evidence type="ECO:0008006" key="4">
    <source>
        <dbReference type="Google" id="ProtNLM"/>
    </source>
</evidence>
<dbReference type="OrthoDB" id="273070at2759"/>
<dbReference type="HOGENOM" id="CLU_053404_0_0_1"/>
<dbReference type="Proteomes" id="UP000008792">
    <property type="component" value="Unassembled WGS sequence"/>
</dbReference>
<sequence>MAAKGNHFQHNRVMQQQQRSNVRAAIAPYRKPPYRPQALTQNHMMYSSCQMPSDPLYIDFNTPAPAPPTKSAPPTQSALAGNAGSGSGHVDGGKKKHIKGKQLKGKQSQQQQQQQQQQQHQHHHPHNSHYASQMQQQGGGGGGDNSWQSHPHPHPKQRFQAPNVNRFNGPQRNGYNRVQMMGGPVNRNVGRHMMGPMGPGGGPMGPRGGPCPMAPYPPMPYQAPMPPMRCPMPPMGGPPPPPPPAFMRRNGRGGPPMPPPMMGPHMMGARMPPRGMPPVPIPYNMGHMNGNLNGGKIKKPNPKLIKQVVKGKSSIKTLKNLVNQYPIDKPWVNDEIRAVHNAKLDIENRLKGNKDDKLFAQFKVQRDKFVSLYETARVTYLKQEAATVMAKDAKDKDKNANSNQNAAAKVGVTKDATSPNKDQNQNQNQKQKQNQSELNAIEQEPGKQAADN</sequence>